<dbReference type="Proteomes" id="UP000746160">
    <property type="component" value="Unassembled WGS sequence"/>
</dbReference>
<comment type="caution">
    <text evidence="2">The sequence shown here is derived from an EMBL/GenBank/DDBJ whole genome shotgun (WGS) entry which is preliminary data.</text>
</comment>
<keyword evidence="1" id="KW-1133">Transmembrane helix</keyword>
<feature type="transmembrane region" description="Helical" evidence="1">
    <location>
        <begin position="164"/>
        <end position="183"/>
    </location>
</feature>
<sequence length="229" mass="27307">MFLTKDKKSTLIKLFFSTAILTILIFSWIFNYITKNIQYKTVEIGVFILWLFIGLGEYWIALLSIIIQICVLIMIKKGRNEGITFKIWKILTFNWNKEKDEFYNNIQNSSIAPTNSFIYYVKNKRNVILLLICCLLYMMSFLLKFPQTVENTKQLKNYEEAITYIVKIIHEVLILIFIISLFVKNLIVFKARKHLNNNRKIIEFKHFYLKLTFRKITITEIGKNQDCIN</sequence>
<evidence type="ECO:0000313" key="2">
    <source>
        <dbReference type="EMBL" id="MBW0602753.1"/>
    </source>
</evidence>
<keyword evidence="1" id="KW-0812">Transmembrane</keyword>
<protein>
    <submittedName>
        <fullName evidence="2">Uncharacterized protein</fullName>
    </submittedName>
</protein>
<evidence type="ECO:0000313" key="3">
    <source>
        <dbReference type="Proteomes" id="UP000746160"/>
    </source>
</evidence>
<reference evidence="2" key="1">
    <citation type="journal article" date="2021" name="Genes Genomics">
        <title>Comparative genomic analysis of Mycoplasma anatis strains.</title>
        <authorList>
            <person name="Zhou Q."/>
            <person name="Mai K."/>
            <person name="Yang D."/>
            <person name="Liu J."/>
            <person name="Yan Z."/>
            <person name="Luo C."/>
            <person name="Tan Y."/>
            <person name="Cao S."/>
            <person name="Zhou Q."/>
            <person name="Chen L."/>
            <person name="Chen F."/>
        </authorList>
    </citation>
    <scope>NUCLEOTIDE SEQUENCE</scope>
    <source>
        <strain evidence="2">DP07</strain>
    </source>
</reference>
<proteinExistence type="predicted"/>
<organism evidence="2 3">
    <name type="scientific">Mycoplasmopsis anatis</name>
    <dbReference type="NCBI Taxonomy" id="171279"/>
    <lineage>
        <taxon>Bacteria</taxon>
        <taxon>Bacillati</taxon>
        <taxon>Mycoplasmatota</taxon>
        <taxon>Mycoplasmoidales</taxon>
        <taxon>Metamycoplasmataceae</taxon>
        <taxon>Mycoplasmopsis</taxon>
    </lineage>
</organism>
<evidence type="ECO:0000256" key="1">
    <source>
        <dbReference type="SAM" id="Phobius"/>
    </source>
</evidence>
<dbReference type="EMBL" id="JABZFG010000006">
    <property type="protein sequence ID" value="MBW0602753.1"/>
    <property type="molecule type" value="Genomic_DNA"/>
</dbReference>
<feature type="transmembrane region" description="Helical" evidence="1">
    <location>
        <begin position="45"/>
        <end position="75"/>
    </location>
</feature>
<feature type="transmembrane region" description="Helical" evidence="1">
    <location>
        <begin position="12"/>
        <end position="33"/>
    </location>
</feature>
<name>A0A9Q3L7Y1_9BACT</name>
<feature type="transmembrane region" description="Helical" evidence="1">
    <location>
        <begin position="127"/>
        <end position="144"/>
    </location>
</feature>
<dbReference type="AlphaFoldDB" id="A0A9Q3L7Y1"/>
<dbReference type="RefSeq" id="WP_218675453.1">
    <property type="nucleotide sequence ID" value="NZ_JABZFC010000007.1"/>
</dbReference>
<keyword evidence="1" id="KW-0472">Membrane</keyword>
<accession>A0A9Q3L7Y1</accession>
<gene>
    <name evidence="2" type="ORF">MADP07_00485</name>
</gene>